<feature type="transmembrane region" description="Helical" evidence="5">
    <location>
        <begin position="147"/>
        <end position="173"/>
    </location>
</feature>
<dbReference type="SMART" id="SM00650">
    <property type="entry name" value="rADc"/>
    <property type="match status" value="1"/>
</dbReference>
<dbReference type="PANTHER" id="PTHR11727">
    <property type="entry name" value="DIMETHYLADENOSINE TRANSFERASE"/>
    <property type="match status" value="1"/>
</dbReference>
<dbReference type="EMBL" id="CP071410">
    <property type="protein sequence ID" value="QSW37853.1"/>
    <property type="molecule type" value="Genomic_DNA"/>
</dbReference>
<dbReference type="InterPro" id="IPR001737">
    <property type="entry name" value="KsgA/Erm"/>
</dbReference>
<dbReference type="PANTHER" id="PTHR11727:SF7">
    <property type="entry name" value="DIMETHYLADENOSINE TRANSFERASE-RELATED"/>
    <property type="match status" value="1"/>
</dbReference>
<accession>A0A975AEJ0</accession>
<dbReference type="InterPro" id="IPR020598">
    <property type="entry name" value="rRNA_Ade_methylase_Trfase_N"/>
</dbReference>
<reference evidence="7" key="1">
    <citation type="submission" date="2021-02" db="EMBL/GenBank/DDBJ databases">
        <authorList>
            <person name="Franco D."/>
        </authorList>
    </citation>
    <scope>NUCLEOTIDE SEQUENCE</scope>
    <source>
        <strain evidence="7">DICMUL</strain>
    </source>
</reference>
<protein>
    <recommendedName>
        <fullName evidence="6">Ribosomal RNA adenine methylase transferase N-terminal domain-containing protein</fullName>
    </recommendedName>
</protein>
<feature type="transmembrane region" description="Helical" evidence="5">
    <location>
        <begin position="107"/>
        <end position="127"/>
    </location>
</feature>
<proteinExistence type="predicted"/>
<dbReference type="SUPFAM" id="SSF53335">
    <property type="entry name" value="S-adenosyl-L-methionine-dependent methyltransferases"/>
    <property type="match status" value="1"/>
</dbReference>
<keyword evidence="3" id="KW-0949">S-adenosyl-L-methionine</keyword>
<keyword evidence="5" id="KW-1133">Transmembrane helix</keyword>
<keyword evidence="5" id="KW-0472">Membrane</keyword>
<reference evidence="7" key="2">
    <citation type="submission" date="2021-03" db="EMBL/GenBank/DDBJ databases">
        <title>Alternative transmission patterns in independently acquired nutritional co-symbionts of Dictyopharidae planthoppers.</title>
        <authorList>
            <person name="Michalik A."/>
            <person name="Lukasik P."/>
        </authorList>
    </citation>
    <scope>NUCLEOTIDE SEQUENCE</scope>
    <source>
        <strain evidence="7">DICMUL</strain>
    </source>
</reference>
<feature type="transmembrane region" description="Helical" evidence="5">
    <location>
        <begin position="185"/>
        <end position="208"/>
    </location>
</feature>
<evidence type="ECO:0000256" key="5">
    <source>
        <dbReference type="SAM" id="Phobius"/>
    </source>
</evidence>
<feature type="transmembrane region" description="Helical" evidence="5">
    <location>
        <begin position="52"/>
        <end position="70"/>
    </location>
</feature>
<keyword evidence="5" id="KW-0812">Transmembrane</keyword>
<sequence>MFLSSDVVFLVSKVFTANIVLSVYLYKGVVIEVGAGVGNLTYKLLQLFCSRVFWLFEVNYVFCNMLVWLLTYNNVVVYHIDFLTFVFFSRIYITFVSNVPFSISTILLYKLLCYRSVIICQYLMLQIEVYCSIFGVSRVKFFRYSFYYFYAALAHLQGYHFEPVVAVATVFFVMYPKYIPYETKAIYYFIVSYFNNLRSLFVAKFVFFRLFVSVYNVCVLFGELYFCAVCGFRVFY</sequence>
<evidence type="ECO:0000256" key="2">
    <source>
        <dbReference type="ARBA" id="ARBA00022679"/>
    </source>
</evidence>
<keyword evidence="2" id="KW-0808">Transferase</keyword>
<evidence type="ECO:0000256" key="3">
    <source>
        <dbReference type="ARBA" id="ARBA00022691"/>
    </source>
</evidence>
<keyword evidence="1" id="KW-0489">Methyltransferase</keyword>
<organism evidence="7 8">
    <name type="scientific">Candidatus Vidania fulgoroideorum</name>
    <dbReference type="NCBI Taxonomy" id="881286"/>
    <lineage>
        <taxon>Bacteria</taxon>
        <taxon>Pseudomonadati</taxon>
        <taxon>Pseudomonadota</taxon>
        <taxon>Betaproteobacteria</taxon>
        <taxon>Candidatus Vidania</taxon>
    </lineage>
</organism>
<feature type="transmembrane region" description="Helical" evidence="5">
    <location>
        <begin position="214"/>
        <end position="235"/>
    </location>
</feature>
<dbReference type="InterPro" id="IPR029063">
    <property type="entry name" value="SAM-dependent_MTases_sf"/>
</dbReference>
<dbReference type="InterPro" id="IPR023165">
    <property type="entry name" value="rRNA_Ade_diMease-like_C"/>
</dbReference>
<dbReference type="GO" id="GO:0000179">
    <property type="term" value="F:rRNA (adenine-N6,N6-)-dimethyltransferase activity"/>
    <property type="evidence" value="ECO:0007669"/>
    <property type="project" value="InterPro"/>
</dbReference>
<dbReference type="AlphaFoldDB" id="A0A975AEJ0"/>
<evidence type="ECO:0000259" key="6">
    <source>
        <dbReference type="SMART" id="SM00650"/>
    </source>
</evidence>
<gene>
    <name evidence="7" type="ORF">JSR02_00080</name>
</gene>
<dbReference type="GO" id="GO:0003723">
    <property type="term" value="F:RNA binding"/>
    <property type="evidence" value="ECO:0007669"/>
    <property type="project" value="UniProtKB-KW"/>
</dbReference>
<evidence type="ECO:0000313" key="8">
    <source>
        <dbReference type="Proteomes" id="UP000663602"/>
    </source>
</evidence>
<feature type="domain" description="Ribosomal RNA adenine methylase transferase N-terminal" evidence="6">
    <location>
        <begin position="15"/>
        <end position="176"/>
    </location>
</feature>
<name>A0A975AEJ0_9PROT</name>
<dbReference type="Proteomes" id="UP000663602">
    <property type="component" value="Chromosome"/>
</dbReference>
<dbReference type="Pfam" id="PF00398">
    <property type="entry name" value="RrnaAD"/>
    <property type="match status" value="1"/>
</dbReference>
<keyword evidence="4" id="KW-0694">RNA-binding</keyword>
<evidence type="ECO:0000256" key="1">
    <source>
        <dbReference type="ARBA" id="ARBA00022603"/>
    </source>
</evidence>
<evidence type="ECO:0000256" key="4">
    <source>
        <dbReference type="ARBA" id="ARBA00022884"/>
    </source>
</evidence>
<dbReference type="Gene3D" id="1.10.8.100">
    <property type="entry name" value="Ribosomal RNA adenine dimethylase-like, domain 2"/>
    <property type="match status" value="1"/>
</dbReference>
<dbReference type="Gene3D" id="3.40.50.150">
    <property type="entry name" value="Vaccinia Virus protein VP39"/>
    <property type="match status" value="1"/>
</dbReference>
<evidence type="ECO:0000313" key="7">
    <source>
        <dbReference type="EMBL" id="QSW37853.1"/>
    </source>
</evidence>
<feature type="transmembrane region" description="Helical" evidence="5">
    <location>
        <begin position="20"/>
        <end position="40"/>
    </location>
</feature>